<evidence type="ECO:0000313" key="1">
    <source>
        <dbReference type="EMBL" id="MBX44450.1"/>
    </source>
</evidence>
<dbReference type="EMBL" id="GGEC01063966">
    <property type="protein sequence ID" value="MBX44450.1"/>
    <property type="molecule type" value="Transcribed_RNA"/>
</dbReference>
<protein>
    <submittedName>
        <fullName evidence="1">Uncharacterized protein</fullName>
    </submittedName>
</protein>
<reference evidence="1" key="1">
    <citation type="submission" date="2018-02" db="EMBL/GenBank/DDBJ databases">
        <title>Rhizophora mucronata_Transcriptome.</title>
        <authorList>
            <person name="Meera S.P."/>
            <person name="Sreeshan A."/>
            <person name="Augustine A."/>
        </authorList>
    </citation>
    <scope>NUCLEOTIDE SEQUENCE</scope>
    <source>
        <tissue evidence="1">Leaf</tissue>
    </source>
</reference>
<proteinExistence type="predicted"/>
<organism evidence="1">
    <name type="scientific">Rhizophora mucronata</name>
    <name type="common">Asiatic mangrove</name>
    <dbReference type="NCBI Taxonomy" id="61149"/>
    <lineage>
        <taxon>Eukaryota</taxon>
        <taxon>Viridiplantae</taxon>
        <taxon>Streptophyta</taxon>
        <taxon>Embryophyta</taxon>
        <taxon>Tracheophyta</taxon>
        <taxon>Spermatophyta</taxon>
        <taxon>Magnoliopsida</taxon>
        <taxon>eudicotyledons</taxon>
        <taxon>Gunneridae</taxon>
        <taxon>Pentapetalae</taxon>
        <taxon>rosids</taxon>
        <taxon>fabids</taxon>
        <taxon>Malpighiales</taxon>
        <taxon>Rhizophoraceae</taxon>
        <taxon>Rhizophora</taxon>
    </lineage>
</organism>
<dbReference type="AlphaFoldDB" id="A0A2P2NPX8"/>
<name>A0A2P2NPX8_RHIMU</name>
<accession>A0A2P2NPX8</accession>
<sequence>MMLSTHNIPTYLSKTWLLLVLWVKTCNQQF</sequence>